<proteinExistence type="predicted"/>
<dbReference type="EMBL" id="SPLM01000006">
    <property type="protein sequence ID" value="TMW67006.1"/>
    <property type="molecule type" value="Genomic_DNA"/>
</dbReference>
<reference evidence="3" key="1">
    <citation type="submission" date="2019-03" db="EMBL/GenBank/DDBJ databases">
        <title>Long read genome sequence of the mycoparasitic Pythium oligandrum ATCC 38472 isolated from sugarbeet rhizosphere.</title>
        <authorList>
            <person name="Gaulin E."/>
        </authorList>
    </citation>
    <scope>NUCLEOTIDE SEQUENCE</scope>
    <source>
        <strain evidence="3">ATCC 38472_TT</strain>
    </source>
</reference>
<evidence type="ECO:0000313" key="3">
    <source>
        <dbReference type="EMBL" id="TMW67006.1"/>
    </source>
</evidence>
<keyword evidence="2" id="KW-0732">Signal</keyword>
<evidence type="ECO:0000256" key="2">
    <source>
        <dbReference type="SAM" id="SignalP"/>
    </source>
</evidence>
<dbReference type="PANTHER" id="PTHR33683">
    <property type="entry name" value="1, PUTATIVE-RELATED"/>
    <property type="match status" value="1"/>
</dbReference>
<feature type="signal peptide" evidence="2">
    <location>
        <begin position="1"/>
        <end position="20"/>
    </location>
</feature>
<comment type="caution">
    <text evidence="3">The sequence shown here is derived from an EMBL/GenBank/DDBJ whole genome shotgun (WGS) entry which is preliminary data.</text>
</comment>
<dbReference type="AlphaFoldDB" id="A0A8K1FLD3"/>
<feature type="chain" id="PRO_5035443882" evidence="2">
    <location>
        <begin position="21"/>
        <end position="285"/>
    </location>
</feature>
<keyword evidence="4" id="KW-1185">Reference proteome</keyword>
<organism evidence="3 4">
    <name type="scientific">Pythium oligandrum</name>
    <name type="common">Mycoparasitic fungus</name>
    <dbReference type="NCBI Taxonomy" id="41045"/>
    <lineage>
        <taxon>Eukaryota</taxon>
        <taxon>Sar</taxon>
        <taxon>Stramenopiles</taxon>
        <taxon>Oomycota</taxon>
        <taxon>Peronosporomycetes</taxon>
        <taxon>Pythiales</taxon>
        <taxon>Pythiaceae</taxon>
        <taxon>Pythium</taxon>
    </lineage>
</organism>
<evidence type="ECO:0000313" key="4">
    <source>
        <dbReference type="Proteomes" id="UP000794436"/>
    </source>
</evidence>
<gene>
    <name evidence="3" type="ORF">Poli38472_012122</name>
</gene>
<feature type="region of interest" description="Disordered" evidence="1">
    <location>
        <begin position="191"/>
        <end position="285"/>
    </location>
</feature>
<sequence length="285" mass="30135">MHFTTIVASAVLAALPTAFGHGNIVEPAAYWKQGYPSNGYNAEVSNNVFGPMDNSVYGYGPEGALKYYTANLPKSKYKTLRDLILGEQKVLTEYGATADCGLTSKDESKRVELGSEVKYSGFSHPGPCEIWCDNNKLAYADDCQKTYATGVVPIDNGMCKGADRLTIYWIGVQGEPWQVYTNCVYLKGSSGGGSSTTPSTAPSSSPSVTPSVKPSASPSTAPAPSSGDEYDDDATTAPTTKPSTAPTTAPTTKPTTAPTTKPTTAPTTKPTPSKNCSRRNRRSRA</sequence>
<dbReference type="OrthoDB" id="163817at2759"/>
<feature type="compositionally biased region" description="Low complexity" evidence="1">
    <location>
        <begin position="235"/>
        <end position="275"/>
    </location>
</feature>
<protein>
    <submittedName>
        <fullName evidence="3">Uncharacterized protein</fullName>
    </submittedName>
</protein>
<evidence type="ECO:0000256" key="1">
    <source>
        <dbReference type="SAM" id="MobiDB-lite"/>
    </source>
</evidence>
<accession>A0A8K1FLD3</accession>
<feature type="compositionally biased region" description="Basic residues" evidence="1">
    <location>
        <begin position="276"/>
        <end position="285"/>
    </location>
</feature>
<name>A0A8K1FLD3_PYTOL</name>
<dbReference type="Proteomes" id="UP000794436">
    <property type="component" value="Unassembled WGS sequence"/>
</dbReference>
<feature type="compositionally biased region" description="Low complexity" evidence="1">
    <location>
        <begin position="195"/>
        <end position="227"/>
    </location>
</feature>
<dbReference type="PANTHER" id="PTHR33683:SF46">
    <property type="entry name" value="SUSHI DOMAIN-CONTAINING PROTEIN"/>
    <property type="match status" value="1"/>
</dbReference>